<accession>A0ACC2N9R8</accession>
<proteinExistence type="predicted"/>
<organism evidence="1 2">
    <name type="scientific">Eretmocerus hayati</name>
    <dbReference type="NCBI Taxonomy" id="131215"/>
    <lineage>
        <taxon>Eukaryota</taxon>
        <taxon>Metazoa</taxon>
        <taxon>Ecdysozoa</taxon>
        <taxon>Arthropoda</taxon>
        <taxon>Hexapoda</taxon>
        <taxon>Insecta</taxon>
        <taxon>Pterygota</taxon>
        <taxon>Neoptera</taxon>
        <taxon>Endopterygota</taxon>
        <taxon>Hymenoptera</taxon>
        <taxon>Apocrita</taxon>
        <taxon>Proctotrupomorpha</taxon>
        <taxon>Chalcidoidea</taxon>
        <taxon>Aphelinidae</taxon>
        <taxon>Aphelininae</taxon>
        <taxon>Eretmocerus</taxon>
    </lineage>
</organism>
<dbReference type="EMBL" id="CM056744">
    <property type="protein sequence ID" value="KAJ8667806.1"/>
    <property type="molecule type" value="Genomic_DNA"/>
</dbReference>
<evidence type="ECO:0000313" key="2">
    <source>
        <dbReference type="Proteomes" id="UP001239111"/>
    </source>
</evidence>
<dbReference type="Proteomes" id="UP001239111">
    <property type="component" value="Chromosome 4"/>
</dbReference>
<evidence type="ECO:0000313" key="1">
    <source>
        <dbReference type="EMBL" id="KAJ8667806.1"/>
    </source>
</evidence>
<reference evidence="1" key="1">
    <citation type="submission" date="2023-04" db="EMBL/GenBank/DDBJ databases">
        <title>A chromosome-level genome assembly of the parasitoid wasp Eretmocerus hayati.</title>
        <authorList>
            <person name="Zhong Y."/>
            <person name="Liu S."/>
            <person name="Liu Y."/>
        </authorList>
    </citation>
    <scope>NUCLEOTIDE SEQUENCE</scope>
    <source>
        <strain evidence="1">ZJU_SS_LIU_2023</strain>
    </source>
</reference>
<sequence>MQLTSDLKPGNVSVAAQQGMFPNAGPMRRLAQQPIPPSGPMMRPQMGGQPGPMHAANQMYMSGGGATPGGAPGPNPMNAIGGMHQMQQRFGYPRTNNQRAPNISVANFNISGGGGIQMNAAQIQHQQMLRSQTGGVMTGAGMTNSVLQQHIMSQQHQQQQQANNQMGMQLQMSQSQSVSAVVSAGNGTGSPLHPHQQYGSGSPVPRGNLQPQIPPQQQQQQQPQQQPDNSVNASDLNFDFLDNLQTGDTSNFNPQELLNQLDSGFNLDSIL</sequence>
<keyword evidence="2" id="KW-1185">Reference proteome</keyword>
<gene>
    <name evidence="1" type="ORF">QAD02_009469</name>
</gene>
<name>A0ACC2N9R8_9HYME</name>
<comment type="caution">
    <text evidence="1">The sequence shown here is derived from an EMBL/GenBank/DDBJ whole genome shotgun (WGS) entry which is preliminary data.</text>
</comment>
<protein>
    <submittedName>
        <fullName evidence="1">Uncharacterized protein</fullName>
    </submittedName>
</protein>